<name>A0A9W4VVD0_9GAMM</name>
<dbReference type="InterPro" id="IPR036890">
    <property type="entry name" value="HATPase_C_sf"/>
</dbReference>
<dbReference type="SUPFAM" id="SSF55785">
    <property type="entry name" value="PYP-like sensor domain (PAS domain)"/>
    <property type="match status" value="3"/>
</dbReference>
<dbReference type="SMART" id="SM00091">
    <property type="entry name" value="PAS"/>
    <property type="match status" value="3"/>
</dbReference>
<feature type="compositionally biased region" description="Basic and acidic residues" evidence="13">
    <location>
        <begin position="7"/>
        <end position="17"/>
    </location>
</feature>
<dbReference type="GO" id="GO:0005524">
    <property type="term" value="F:ATP binding"/>
    <property type="evidence" value="ECO:0007669"/>
    <property type="project" value="UniProtKB-KW"/>
</dbReference>
<dbReference type="InterPro" id="IPR003661">
    <property type="entry name" value="HisK_dim/P_dom"/>
</dbReference>
<feature type="domain" description="Histidine kinase" evidence="14">
    <location>
        <begin position="449"/>
        <end position="669"/>
    </location>
</feature>
<dbReference type="PROSITE" id="PS50113">
    <property type="entry name" value="PAC"/>
    <property type="match status" value="1"/>
</dbReference>
<dbReference type="Gene3D" id="3.30.450.20">
    <property type="entry name" value="PAS domain"/>
    <property type="match status" value="3"/>
</dbReference>
<sequence>MSGRHQKSLEQENKELRTQLASVSSERDKYKALFDTSGDALSIIDLNSGKFVECNQSAVNMHGVLDKNNFLDLSPSDISPQYQPCGNPSAVLANEYIEKAFTEGPQLFQWRHSRLDGSIFPCLVSLSAFQIQGENLILAIGRDISELMATRALLDEAQSSIERYKKAYQQEKEKFELFVNLAPIGIAINAMKDGAFHYVNKEFGSMTGYSVDELNSMDYWALTPRKYEKQEQEQLCDMQEKGRYGPYHKEYIHKKGNHFPVLLSGIMITDSNGDDFIWSVVQDTSQQKEAEAKIHKAREQADSFAFRMQLANDSAGIGVWEWDLISNELIWDDWMFKLYGVPKSQFSGVYEYWEQAVHPDDITYAKASLQRALTENTIYDPEFRVIHPNKNVRTLKASAEVIKDNTGKPIKVIGVNYDVTDKINAIEKLEAAKKEAENSAKAKGEFLANMSHEIRTPMNAILGGLQLLQNTELKPDLRKVLDNAAFSAKSLLTIINDILDYSKIESNKIELEYASLLLLDVIESVKYDLDSLISNKGIDFIVSVEENYVDGWVGDLVRIKQILLNLTSNAVKFTHQGTVKIKLSCIAYKNEQAVQISIKDSGIGMSSEVQARIFDRFSQADTSTTRQYGGTGLGMSITLSLVKMMQGSLKLASELGRGTMIDVILPLARASNKSEMTFKKSLNPPDLKGKYVLVAEDNKINQILISTMLKGTKAELVLVDNGALAVDAFKEQKFDLVLMDINMPIMDGVQAQHEISLINRATPVIALTANVMVEDVNRYLEQGFNAHIPKPIDLNILYGVLSDYIKLE</sequence>
<gene>
    <name evidence="17" type="primary">rcsC_6</name>
    <name evidence="17" type="ORF">PSECIP111854_00496</name>
</gene>
<keyword evidence="7" id="KW-0067">ATP-binding</keyword>
<dbReference type="EC" id="2.7.13.3" evidence="2"/>
<evidence type="ECO:0000259" key="14">
    <source>
        <dbReference type="PROSITE" id="PS50109"/>
    </source>
</evidence>
<feature type="domain" description="PAC" evidence="16">
    <location>
        <begin position="379"/>
        <end position="431"/>
    </location>
</feature>
<comment type="caution">
    <text evidence="17">The sequence shown here is derived from an EMBL/GenBank/DDBJ whole genome shotgun (WGS) entry which is preliminary data.</text>
</comment>
<accession>A0A9W4VVD0</accession>
<evidence type="ECO:0000256" key="6">
    <source>
        <dbReference type="ARBA" id="ARBA00022777"/>
    </source>
</evidence>
<dbReference type="Pfam" id="PF02518">
    <property type="entry name" value="HATPase_c"/>
    <property type="match status" value="1"/>
</dbReference>
<evidence type="ECO:0000256" key="4">
    <source>
        <dbReference type="ARBA" id="ARBA00022679"/>
    </source>
</evidence>
<dbReference type="SMART" id="SM00388">
    <property type="entry name" value="HisKA"/>
    <property type="match status" value="1"/>
</dbReference>
<proteinExistence type="predicted"/>
<dbReference type="CDD" id="cd00130">
    <property type="entry name" value="PAS"/>
    <property type="match status" value="3"/>
</dbReference>
<comment type="catalytic activity">
    <reaction evidence="1">
        <text>ATP + protein L-histidine = ADP + protein N-phospho-L-histidine.</text>
        <dbReference type="EC" id="2.7.13.3"/>
    </reaction>
</comment>
<dbReference type="PROSITE" id="PS50109">
    <property type="entry name" value="HIS_KIN"/>
    <property type="match status" value="1"/>
</dbReference>
<dbReference type="Pfam" id="PF08447">
    <property type="entry name" value="PAS_3"/>
    <property type="match status" value="1"/>
</dbReference>
<dbReference type="CDD" id="cd17546">
    <property type="entry name" value="REC_hyHK_CKI1_RcsC-like"/>
    <property type="match status" value="1"/>
</dbReference>
<dbReference type="Pfam" id="PF00072">
    <property type="entry name" value="Response_reg"/>
    <property type="match status" value="1"/>
</dbReference>
<dbReference type="PROSITE" id="PS50110">
    <property type="entry name" value="RESPONSE_REGULATORY"/>
    <property type="match status" value="1"/>
</dbReference>
<organism evidence="17 18">
    <name type="scientific">Pseudoalteromonas holothuriae</name>
    <dbReference type="NCBI Taxonomy" id="2963714"/>
    <lineage>
        <taxon>Bacteria</taxon>
        <taxon>Pseudomonadati</taxon>
        <taxon>Pseudomonadota</taxon>
        <taxon>Gammaproteobacteria</taxon>
        <taxon>Alteromonadales</taxon>
        <taxon>Pseudoalteromonadaceae</taxon>
        <taxon>Pseudoalteromonas</taxon>
    </lineage>
</organism>
<dbReference type="AlphaFoldDB" id="A0A9W4VVD0"/>
<evidence type="ECO:0000256" key="1">
    <source>
        <dbReference type="ARBA" id="ARBA00000085"/>
    </source>
</evidence>
<dbReference type="SUPFAM" id="SSF52172">
    <property type="entry name" value="CheY-like"/>
    <property type="match status" value="1"/>
</dbReference>
<dbReference type="PANTHER" id="PTHR45339">
    <property type="entry name" value="HYBRID SIGNAL TRANSDUCTION HISTIDINE KINASE J"/>
    <property type="match status" value="1"/>
</dbReference>
<comment type="subunit">
    <text evidence="9">At low DSF concentrations, interacts with RpfF.</text>
</comment>
<keyword evidence="5" id="KW-0547">Nucleotide-binding</keyword>
<dbReference type="SMART" id="SM00086">
    <property type="entry name" value="PAC"/>
    <property type="match status" value="3"/>
</dbReference>
<dbReference type="CDD" id="cd00082">
    <property type="entry name" value="HisKA"/>
    <property type="match status" value="1"/>
</dbReference>
<evidence type="ECO:0000256" key="13">
    <source>
        <dbReference type="SAM" id="MobiDB-lite"/>
    </source>
</evidence>
<keyword evidence="4 17" id="KW-0808">Transferase</keyword>
<keyword evidence="12" id="KW-0175">Coiled coil</keyword>
<dbReference type="Pfam" id="PF13426">
    <property type="entry name" value="PAS_9"/>
    <property type="match status" value="2"/>
</dbReference>
<dbReference type="InterPro" id="IPR011006">
    <property type="entry name" value="CheY-like_superfamily"/>
</dbReference>
<dbReference type="InterPro" id="IPR013655">
    <property type="entry name" value="PAS_fold_3"/>
</dbReference>
<evidence type="ECO:0000256" key="3">
    <source>
        <dbReference type="ARBA" id="ARBA00022553"/>
    </source>
</evidence>
<dbReference type="Gene3D" id="3.30.565.10">
    <property type="entry name" value="Histidine kinase-like ATPase, C-terminal domain"/>
    <property type="match status" value="1"/>
</dbReference>
<dbReference type="SUPFAM" id="SSF55874">
    <property type="entry name" value="ATPase domain of HSP90 chaperone/DNA topoisomerase II/histidine kinase"/>
    <property type="match status" value="1"/>
</dbReference>
<dbReference type="InterPro" id="IPR003594">
    <property type="entry name" value="HATPase_dom"/>
</dbReference>
<keyword evidence="18" id="KW-1185">Reference proteome</keyword>
<evidence type="ECO:0000256" key="9">
    <source>
        <dbReference type="ARBA" id="ARBA00064003"/>
    </source>
</evidence>
<evidence type="ECO:0000256" key="8">
    <source>
        <dbReference type="ARBA" id="ARBA00023012"/>
    </source>
</evidence>
<evidence type="ECO:0000256" key="10">
    <source>
        <dbReference type="ARBA" id="ARBA00068150"/>
    </source>
</evidence>
<evidence type="ECO:0000256" key="2">
    <source>
        <dbReference type="ARBA" id="ARBA00012438"/>
    </source>
</evidence>
<feature type="region of interest" description="Disordered" evidence="13">
    <location>
        <begin position="1"/>
        <end position="21"/>
    </location>
</feature>
<dbReference type="InterPro" id="IPR000700">
    <property type="entry name" value="PAS-assoc_C"/>
</dbReference>
<evidence type="ECO:0000313" key="17">
    <source>
        <dbReference type="EMBL" id="CAH9050272.1"/>
    </source>
</evidence>
<dbReference type="SUPFAM" id="SSF47384">
    <property type="entry name" value="Homodimeric domain of signal transducing histidine kinase"/>
    <property type="match status" value="1"/>
</dbReference>
<dbReference type="FunFam" id="1.10.287.130:FF:000002">
    <property type="entry name" value="Two-component osmosensing histidine kinase"/>
    <property type="match status" value="1"/>
</dbReference>
<dbReference type="RefSeq" id="WP_261625698.1">
    <property type="nucleotide sequence ID" value="NZ_CAMAPC010000002.1"/>
</dbReference>
<dbReference type="Gene3D" id="1.10.287.130">
    <property type="match status" value="1"/>
</dbReference>
<dbReference type="GO" id="GO:0000155">
    <property type="term" value="F:phosphorelay sensor kinase activity"/>
    <property type="evidence" value="ECO:0007669"/>
    <property type="project" value="InterPro"/>
</dbReference>
<reference evidence="17" key="1">
    <citation type="submission" date="2022-07" db="EMBL/GenBank/DDBJ databases">
        <authorList>
            <person name="Criscuolo A."/>
        </authorList>
    </citation>
    <scope>NUCLEOTIDE SEQUENCE</scope>
    <source>
        <strain evidence="17">CIP111854</strain>
    </source>
</reference>
<dbReference type="PRINTS" id="PR00344">
    <property type="entry name" value="BCTRLSENSOR"/>
</dbReference>
<evidence type="ECO:0000256" key="11">
    <source>
        <dbReference type="PROSITE-ProRule" id="PRU00169"/>
    </source>
</evidence>
<dbReference type="InterPro" id="IPR035965">
    <property type="entry name" value="PAS-like_dom_sf"/>
</dbReference>
<dbReference type="Pfam" id="PF00512">
    <property type="entry name" value="HisKA"/>
    <property type="match status" value="1"/>
</dbReference>
<dbReference type="FunFam" id="3.30.565.10:FF:000010">
    <property type="entry name" value="Sensor histidine kinase RcsC"/>
    <property type="match status" value="1"/>
</dbReference>
<dbReference type="InterPro" id="IPR001789">
    <property type="entry name" value="Sig_transdc_resp-reg_receiver"/>
</dbReference>
<feature type="domain" description="Response regulatory" evidence="15">
    <location>
        <begin position="691"/>
        <end position="805"/>
    </location>
</feature>
<feature type="coiled-coil region" evidence="12">
    <location>
        <begin position="147"/>
        <end position="174"/>
    </location>
</feature>
<dbReference type="Gene3D" id="2.10.70.100">
    <property type="match status" value="1"/>
</dbReference>
<evidence type="ECO:0000259" key="15">
    <source>
        <dbReference type="PROSITE" id="PS50110"/>
    </source>
</evidence>
<dbReference type="EMBL" id="CAMAPC010000002">
    <property type="protein sequence ID" value="CAH9050272.1"/>
    <property type="molecule type" value="Genomic_DNA"/>
</dbReference>
<dbReference type="SMART" id="SM00387">
    <property type="entry name" value="HATPase_c"/>
    <property type="match status" value="1"/>
</dbReference>
<dbReference type="InterPro" id="IPR004358">
    <property type="entry name" value="Sig_transdc_His_kin-like_C"/>
</dbReference>
<dbReference type="Proteomes" id="UP001152467">
    <property type="component" value="Unassembled WGS sequence"/>
</dbReference>
<keyword evidence="3 11" id="KW-0597">Phosphoprotein</keyword>
<dbReference type="PANTHER" id="PTHR45339:SF1">
    <property type="entry name" value="HYBRID SIGNAL TRANSDUCTION HISTIDINE KINASE J"/>
    <property type="match status" value="1"/>
</dbReference>
<dbReference type="InterPro" id="IPR001610">
    <property type="entry name" value="PAC"/>
</dbReference>
<keyword evidence="8" id="KW-0902">Two-component regulatory system</keyword>
<evidence type="ECO:0000259" key="16">
    <source>
        <dbReference type="PROSITE" id="PS50113"/>
    </source>
</evidence>
<evidence type="ECO:0000313" key="18">
    <source>
        <dbReference type="Proteomes" id="UP001152467"/>
    </source>
</evidence>
<dbReference type="NCBIfam" id="TIGR00229">
    <property type="entry name" value="sensory_box"/>
    <property type="match status" value="2"/>
</dbReference>
<dbReference type="CDD" id="cd16922">
    <property type="entry name" value="HATPase_EvgS-ArcB-TorS-like"/>
    <property type="match status" value="1"/>
</dbReference>
<dbReference type="InterPro" id="IPR005467">
    <property type="entry name" value="His_kinase_dom"/>
</dbReference>
<feature type="modified residue" description="4-aspartylphosphate" evidence="11">
    <location>
        <position position="740"/>
    </location>
</feature>
<evidence type="ECO:0000256" key="5">
    <source>
        <dbReference type="ARBA" id="ARBA00022741"/>
    </source>
</evidence>
<dbReference type="InterPro" id="IPR000014">
    <property type="entry name" value="PAS"/>
</dbReference>
<protein>
    <recommendedName>
        <fullName evidence="10">Sensory/regulatory protein RpfC</fullName>
        <ecNumber evidence="2">2.7.13.3</ecNumber>
    </recommendedName>
</protein>
<evidence type="ECO:0000256" key="7">
    <source>
        <dbReference type="ARBA" id="ARBA00022840"/>
    </source>
</evidence>
<keyword evidence="6 17" id="KW-0418">Kinase</keyword>
<dbReference type="Gene3D" id="3.40.50.2300">
    <property type="match status" value="1"/>
</dbReference>
<dbReference type="InterPro" id="IPR036097">
    <property type="entry name" value="HisK_dim/P_sf"/>
</dbReference>
<evidence type="ECO:0000256" key="12">
    <source>
        <dbReference type="SAM" id="Coils"/>
    </source>
</evidence>
<dbReference type="SMART" id="SM00448">
    <property type="entry name" value="REC"/>
    <property type="match status" value="1"/>
</dbReference>